<dbReference type="WBParaSite" id="PDA_v2.g29975.t1">
    <property type="protein sequence ID" value="PDA_v2.g29975.t1"/>
    <property type="gene ID" value="PDA_v2.g29975"/>
</dbReference>
<dbReference type="GO" id="GO:0071565">
    <property type="term" value="C:nBAF complex"/>
    <property type="evidence" value="ECO:0007669"/>
    <property type="project" value="TreeGrafter"/>
</dbReference>
<feature type="domain" description="SWI/SNF-like complex subunit BAF250 C-terminal" evidence="3">
    <location>
        <begin position="1"/>
        <end position="107"/>
    </location>
</feature>
<evidence type="ECO:0000259" key="3">
    <source>
        <dbReference type="Pfam" id="PF12031"/>
    </source>
</evidence>
<dbReference type="PANTHER" id="PTHR12656">
    <property type="entry name" value="BRG-1 ASSOCIATED FACTOR 250 BAF250"/>
    <property type="match status" value="1"/>
</dbReference>
<reference evidence="5" key="1">
    <citation type="submission" date="2022-11" db="UniProtKB">
        <authorList>
            <consortium name="WormBaseParasite"/>
        </authorList>
    </citation>
    <scope>IDENTIFICATION</scope>
</reference>
<organism evidence="4 5">
    <name type="scientific">Panagrolaimus davidi</name>
    <dbReference type="NCBI Taxonomy" id="227884"/>
    <lineage>
        <taxon>Eukaryota</taxon>
        <taxon>Metazoa</taxon>
        <taxon>Ecdysozoa</taxon>
        <taxon>Nematoda</taxon>
        <taxon>Chromadorea</taxon>
        <taxon>Rhabditida</taxon>
        <taxon>Tylenchina</taxon>
        <taxon>Panagrolaimomorpha</taxon>
        <taxon>Panagrolaimoidea</taxon>
        <taxon>Panagrolaimidae</taxon>
        <taxon>Panagrolaimus</taxon>
    </lineage>
</organism>
<name>A0A914QF36_9BILA</name>
<dbReference type="GO" id="GO:0045893">
    <property type="term" value="P:positive regulation of DNA-templated transcription"/>
    <property type="evidence" value="ECO:0007669"/>
    <property type="project" value="TreeGrafter"/>
</dbReference>
<evidence type="ECO:0000256" key="1">
    <source>
        <dbReference type="ARBA" id="ARBA00004123"/>
    </source>
</evidence>
<evidence type="ECO:0000256" key="2">
    <source>
        <dbReference type="ARBA" id="ARBA00023242"/>
    </source>
</evidence>
<dbReference type="GO" id="GO:0035060">
    <property type="term" value="C:brahma complex"/>
    <property type="evidence" value="ECO:0007669"/>
    <property type="project" value="InterPro"/>
</dbReference>
<dbReference type="GO" id="GO:0005654">
    <property type="term" value="C:nucleoplasm"/>
    <property type="evidence" value="ECO:0007669"/>
    <property type="project" value="TreeGrafter"/>
</dbReference>
<dbReference type="Pfam" id="PF12031">
    <property type="entry name" value="BAF250_C"/>
    <property type="match status" value="1"/>
</dbReference>
<dbReference type="AlphaFoldDB" id="A0A914QF36"/>
<proteinExistence type="predicted"/>
<dbReference type="GO" id="GO:0031491">
    <property type="term" value="F:nucleosome binding"/>
    <property type="evidence" value="ECO:0007669"/>
    <property type="project" value="TreeGrafter"/>
</dbReference>
<dbReference type="InterPro" id="IPR021906">
    <property type="entry name" value="BAF250/Osa"/>
</dbReference>
<comment type="subcellular location">
    <subcellularLocation>
        <location evidence="1">Nucleus</location>
    </subcellularLocation>
</comment>
<dbReference type="GO" id="GO:0006338">
    <property type="term" value="P:chromatin remodeling"/>
    <property type="evidence" value="ECO:0007669"/>
    <property type="project" value="InterPro"/>
</dbReference>
<protein>
    <submittedName>
        <fullName evidence="5">SWI/SNF-like complex subunit BAF250 C-terminal domain-containing protein</fullName>
    </submittedName>
</protein>
<keyword evidence="4" id="KW-1185">Reference proteome</keyword>
<dbReference type="PANTHER" id="PTHR12656:SF5">
    <property type="entry name" value="TRITHORAX GROUP PROTEIN OSA"/>
    <property type="match status" value="1"/>
</dbReference>
<sequence length="179" mass="20162">MSVNEHNVDMLLSAGSDQRIEKFVIIVSELLHVGEDTHIREFALVIMAAMCDGSEFACICAALKTNIVKNVLTFLEYVAAKIRAAVNTKGIDYRYDEELIGTTIGMVNKAVSLLESMVQYEICRQPFILNIYKLVNLTASPFMDPQLITRFEAIIHIVHPAFDLRNRLSEAKNFVIPKL</sequence>
<evidence type="ECO:0000313" key="4">
    <source>
        <dbReference type="Proteomes" id="UP000887578"/>
    </source>
</evidence>
<dbReference type="GO" id="GO:0006357">
    <property type="term" value="P:regulation of transcription by RNA polymerase II"/>
    <property type="evidence" value="ECO:0007669"/>
    <property type="project" value="TreeGrafter"/>
</dbReference>
<keyword evidence="2" id="KW-0539">Nucleus</keyword>
<dbReference type="Proteomes" id="UP000887578">
    <property type="component" value="Unplaced"/>
</dbReference>
<accession>A0A914QF36</accession>
<dbReference type="InterPro" id="IPR033388">
    <property type="entry name" value="BAF250_C"/>
</dbReference>
<evidence type="ECO:0000313" key="5">
    <source>
        <dbReference type="WBParaSite" id="PDA_v2.g29975.t1"/>
    </source>
</evidence>
<dbReference type="GO" id="GO:0016514">
    <property type="term" value="C:SWI/SNF complex"/>
    <property type="evidence" value="ECO:0007669"/>
    <property type="project" value="InterPro"/>
</dbReference>